<dbReference type="InterPro" id="IPR050117">
    <property type="entry name" value="MAPK"/>
</dbReference>
<keyword evidence="9" id="KW-1185">Reference proteome</keyword>
<feature type="region of interest" description="Disordered" evidence="6">
    <location>
        <begin position="495"/>
        <end position="526"/>
    </location>
</feature>
<feature type="binding site" evidence="5">
    <location>
        <position position="61"/>
    </location>
    <ligand>
        <name>ATP</name>
        <dbReference type="ChEBI" id="CHEBI:30616"/>
    </ligand>
</feature>
<dbReference type="PROSITE" id="PS50011">
    <property type="entry name" value="PROTEIN_KINASE_DOM"/>
    <property type="match status" value="1"/>
</dbReference>
<dbReference type="Pfam" id="PF00069">
    <property type="entry name" value="Pkinase"/>
    <property type="match status" value="2"/>
</dbReference>
<dbReference type="InterPro" id="IPR011009">
    <property type="entry name" value="Kinase-like_dom_sf"/>
</dbReference>
<dbReference type="InterPro" id="IPR000719">
    <property type="entry name" value="Prot_kinase_dom"/>
</dbReference>
<dbReference type="EMBL" id="CAXHTA020000016">
    <property type="protein sequence ID" value="CAL5226838.1"/>
    <property type="molecule type" value="Genomic_DNA"/>
</dbReference>
<evidence type="ECO:0000313" key="8">
    <source>
        <dbReference type="EMBL" id="CAL5226838.1"/>
    </source>
</evidence>
<dbReference type="InterPro" id="IPR008271">
    <property type="entry name" value="Ser/Thr_kinase_AS"/>
</dbReference>
<name>A0ABP1G9T8_9CHLO</name>
<dbReference type="PROSITE" id="PS00108">
    <property type="entry name" value="PROTEIN_KINASE_ST"/>
    <property type="match status" value="1"/>
</dbReference>
<evidence type="ECO:0000256" key="3">
    <source>
        <dbReference type="ARBA" id="ARBA00022777"/>
    </source>
</evidence>
<comment type="caution">
    <text evidence="8">The sequence shown here is derived from an EMBL/GenBank/DDBJ whole genome shotgun (WGS) entry which is preliminary data.</text>
</comment>
<sequence>MSRLSPGAPRESPYSKGVWFVNDQEWAVGDRYRLVKLLGHGSFSTVCLASDAFTEEKVALKRIPDVLSSPEQAKRVLREVCILRRLKHPFLINLRDAFTRPSTCGPKKMINGKLQPCSLDVYIAMEYGSDGDLFSLRGQMSAEEVTVIMWQLLQALKFLHLNNVWHRDIKSSNIMVTRAEGHRIVKVGDFGSARSATSEGYHWAEQGPPTSAADALRIKRPGQGPLHKADSYSRSPNISQHDLYVAYGPDTGSPQYGRGCGVGYTSPLTCMVATPCYRAPEVVMSRGGYTSAIDMWSAGCIFGELLQRVPRIGSATTPHLQVAPLFAIHGLPKTPGEGEKYAGGPTNSVTRKELGALFDVTGTPSWRDVEGVQSATWRNYLQKLPGRAPTLYRRLGFAGEAAVHLLGRMLAFDPGRRISAEEALCHEYFAALEASALDEMEESLLDISLEEGMDRMDLDELHREQIKRARSINPSISDLRLAVDAAAEMQVAKKARGASGSLSESMSAMDLDEGGSPRRSRGLRGSLQQRHFYEEADPDRALAMLEDEMSLDMEEALEPGHTRTDSTMRTARGLAKLRELLEKECEAQARAGAAHVQALKTLRMKAAAEAGKAPAPHEENVLTHWVRSAADMRLKEDIHAKLQNGQDYGQERLAYVADTWKGRLDPSEHLRAGRHGEWTQVSGIGVPLGPRWGVTSIPPGIDASDPRAKEIMRRQQLR</sequence>
<evidence type="ECO:0000256" key="5">
    <source>
        <dbReference type="PROSITE-ProRule" id="PRU10141"/>
    </source>
</evidence>
<dbReference type="Gene3D" id="1.10.510.10">
    <property type="entry name" value="Transferase(Phosphotransferase) domain 1"/>
    <property type="match status" value="1"/>
</dbReference>
<dbReference type="SMART" id="SM00220">
    <property type="entry name" value="S_TKc"/>
    <property type="match status" value="1"/>
</dbReference>
<proteinExistence type="predicted"/>
<keyword evidence="4 5" id="KW-0067">ATP-binding</keyword>
<evidence type="ECO:0000259" key="7">
    <source>
        <dbReference type="PROSITE" id="PS50011"/>
    </source>
</evidence>
<organism evidence="8 9">
    <name type="scientific">Coccomyxa viridis</name>
    <dbReference type="NCBI Taxonomy" id="1274662"/>
    <lineage>
        <taxon>Eukaryota</taxon>
        <taxon>Viridiplantae</taxon>
        <taxon>Chlorophyta</taxon>
        <taxon>core chlorophytes</taxon>
        <taxon>Trebouxiophyceae</taxon>
        <taxon>Trebouxiophyceae incertae sedis</taxon>
        <taxon>Coccomyxaceae</taxon>
        <taxon>Coccomyxa</taxon>
    </lineage>
</organism>
<evidence type="ECO:0000313" key="9">
    <source>
        <dbReference type="Proteomes" id="UP001497392"/>
    </source>
</evidence>
<dbReference type="InterPro" id="IPR017441">
    <property type="entry name" value="Protein_kinase_ATP_BS"/>
</dbReference>
<dbReference type="Proteomes" id="UP001497392">
    <property type="component" value="Unassembled WGS sequence"/>
</dbReference>
<accession>A0ABP1G9T8</accession>
<dbReference type="PANTHER" id="PTHR24055">
    <property type="entry name" value="MITOGEN-ACTIVATED PROTEIN KINASE"/>
    <property type="match status" value="1"/>
</dbReference>
<keyword evidence="1" id="KW-0808">Transferase</keyword>
<evidence type="ECO:0000256" key="4">
    <source>
        <dbReference type="ARBA" id="ARBA00022840"/>
    </source>
</evidence>
<keyword evidence="3" id="KW-0418">Kinase</keyword>
<gene>
    <name evidence="8" type="primary">g9703</name>
    <name evidence="8" type="ORF">VP750_LOCUS8744</name>
</gene>
<feature type="domain" description="Protein kinase" evidence="7">
    <location>
        <begin position="32"/>
        <end position="429"/>
    </location>
</feature>
<dbReference type="Gene3D" id="3.30.200.20">
    <property type="entry name" value="Phosphorylase Kinase, domain 1"/>
    <property type="match status" value="1"/>
</dbReference>
<reference evidence="8 9" key="1">
    <citation type="submission" date="2024-06" db="EMBL/GenBank/DDBJ databases">
        <authorList>
            <person name="Kraege A."/>
            <person name="Thomma B."/>
        </authorList>
    </citation>
    <scope>NUCLEOTIDE SEQUENCE [LARGE SCALE GENOMIC DNA]</scope>
</reference>
<evidence type="ECO:0000256" key="6">
    <source>
        <dbReference type="SAM" id="MobiDB-lite"/>
    </source>
</evidence>
<protein>
    <submittedName>
        <fullName evidence="8">G9703 protein</fullName>
    </submittedName>
</protein>
<dbReference type="SUPFAM" id="SSF56112">
    <property type="entry name" value="Protein kinase-like (PK-like)"/>
    <property type="match status" value="1"/>
</dbReference>
<evidence type="ECO:0000256" key="1">
    <source>
        <dbReference type="ARBA" id="ARBA00022679"/>
    </source>
</evidence>
<evidence type="ECO:0000256" key="2">
    <source>
        <dbReference type="ARBA" id="ARBA00022741"/>
    </source>
</evidence>
<keyword evidence="2 5" id="KW-0547">Nucleotide-binding</keyword>
<dbReference type="PROSITE" id="PS00107">
    <property type="entry name" value="PROTEIN_KINASE_ATP"/>
    <property type="match status" value="1"/>
</dbReference>